<dbReference type="GO" id="GO:0005576">
    <property type="term" value="C:extracellular region"/>
    <property type="evidence" value="ECO:0007669"/>
    <property type="project" value="UniProtKB-UniRule"/>
</dbReference>
<dbReference type="PATRIC" id="fig|294.162.peg.3681"/>
<evidence type="ECO:0000313" key="9">
    <source>
        <dbReference type="EMBL" id="KPU58371.1"/>
    </source>
</evidence>
<dbReference type="InterPro" id="IPR029487">
    <property type="entry name" value="NEL_dom"/>
</dbReference>
<comment type="caution">
    <text evidence="9">The sequence shown here is derived from an EMBL/GenBank/DDBJ whole genome shotgun (WGS) entry which is preliminary data.</text>
</comment>
<dbReference type="PANTHER" id="PTHR48051:SF46">
    <property type="entry name" value="LEUCINE RICH REPEAT-CONTAINING DOMAIN PROTEIN"/>
    <property type="match status" value="1"/>
</dbReference>
<feature type="domain" description="NEL" evidence="8">
    <location>
        <begin position="217"/>
        <end position="511"/>
    </location>
</feature>
<feature type="coiled-coil region" evidence="7">
    <location>
        <begin position="437"/>
        <end position="464"/>
    </location>
</feature>
<comment type="catalytic activity">
    <reaction evidence="1">
        <text>S-ubiquitinyl-[E2 ubiquitin-conjugating enzyme]-L-cysteine + [acceptor protein]-L-lysine = [E2 ubiquitin-conjugating enzyme]-L-cysteine + N(6)-ubiquitinyl-[acceptor protein]-L-lysine.</text>
        <dbReference type="EC" id="2.3.2.27"/>
    </reaction>
</comment>
<keyword evidence="7" id="KW-0175">Coiled coil</keyword>
<accession>A0A0P8WYB6</accession>
<comment type="similarity">
    <text evidence="6">Belongs to the LRR-containing bacterial E3 ligase family.</text>
</comment>
<dbReference type="InterPro" id="IPR050216">
    <property type="entry name" value="LRR_domain-containing"/>
</dbReference>
<keyword evidence="6" id="KW-0833">Ubl conjugation pathway</keyword>
<dbReference type="Proteomes" id="UP000050349">
    <property type="component" value="Unassembled WGS sequence"/>
</dbReference>
<evidence type="ECO:0000313" key="10">
    <source>
        <dbReference type="Proteomes" id="UP000050349"/>
    </source>
</evidence>
<dbReference type="Pfam" id="PF14496">
    <property type="entry name" value="NEL"/>
    <property type="match status" value="1"/>
</dbReference>
<dbReference type="PANTHER" id="PTHR48051">
    <property type="match status" value="1"/>
</dbReference>
<dbReference type="GO" id="GO:0016567">
    <property type="term" value="P:protein ubiquitination"/>
    <property type="evidence" value="ECO:0007669"/>
    <property type="project" value="InterPro"/>
</dbReference>
<protein>
    <recommendedName>
        <fullName evidence="2">RING-type E3 ubiquitin transferase</fullName>
        <ecNumber evidence="2">2.3.2.27</ecNumber>
    </recommendedName>
</protein>
<dbReference type="Gene3D" id="3.80.10.10">
    <property type="entry name" value="Ribonuclease Inhibitor"/>
    <property type="match status" value="1"/>
</dbReference>
<dbReference type="SUPFAM" id="SSF52058">
    <property type="entry name" value="L domain-like"/>
    <property type="match status" value="1"/>
</dbReference>
<dbReference type="Gene3D" id="1.20.58.360">
    <property type="entry name" value="Shigella T3SS effector IpaH defines"/>
    <property type="match status" value="1"/>
</dbReference>
<organism evidence="9 10">
    <name type="scientific">Pseudomonas fluorescens</name>
    <dbReference type="NCBI Taxonomy" id="294"/>
    <lineage>
        <taxon>Bacteria</taxon>
        <taxon>Pseudomonadati</taxon>
        <taxon>Pseudomonadota</taxon>
        <taxon>Gammaproteobacteria</taxon>
        <taxon>Pseudomonadales</taxon>
        <taxon>Pseudomonadaceae</taxon>
        <taxon>Pseudomonas</taxon>
    </lineage>
</organism>
<dbReference type="EC" id="2.3.2.27" evidence="2"/>
<evidence type="ECO:0000256" key="5">
    <source>
        <dbReference type="ARBA" id="ARBA00023026"/>
    </source>
</evidence>
<gene>
    <name evidence="9" type="ORF">AN403_2734</name>
</gene>
<evidence type="ECO:0000256" key="2">
    <source>
        <dbReference type="ARBA" id="ARBA00012483"/>
    </source>
</evidence>
<keyword evidence="6" id="KW-0832">Ubl conjugation</keyword>
<evidence type="ECO:0000256" key="1">
    <source>
        <dbReference type="ARBA" id="ARBA00000900"/>
    </source>
</evidence>
<sequence>MSRELLPIDLESEWPKRPQLKRFLDKVTILKLDNTLFSAKANGLLKDFPHLRELSANRCYLTQLPENIGAMQRLERLRLSDNHIALDAAAVEKLKHLTYLEILRLDKNPLGRPVDISRLPRLKVVGLRNTGITTWPEGTLSKTRPRGFLLDLRDNPISLIPEVVPGSPQAWVVARTRLDVGNLSEANQVHYQATRRSMALPPEPIVPYNSQADWVVNSNYSADHWNDVPGWGVDRANLWSELVDEPNAERFLTVLLDTHLSRDYQAGGQARDQLVQRVWRMLDAVYVDTPLREKLFTMAIAPVDCADAGTQLFNHMGIHVLAYEAHAYSTDPAQLEQKLVTLAKGAARLEQVNDIARADVASRGGNPDEVEVYLAYQTGLAERLDLPWQSKGMLFRPVSGVTDAMIDQAYDTVLALGEGDGLVDRMLEQDFWQHHLNERYATEMEANKRRYQSLSDQLDTLRDTQREWVESTSEDQRAALRSRLRELMNDLPVPDTVVFADEPFSDAIFDRLLVDLGDAEKELSRRLTRQAMRRAGQ</sequence>
<evidence type="ECO:0000256" key="7">
    <source>
        <dbReference type="SAM" id="Coils"/>
    </source>
</evidence>
<dbReference type="EMBL" id="LJXB01000082">
    <property type="protein sequence ID" value="KPU58371.1"/>
    <property type="molecule type" value="Genomic_DNA"/>
</dbReference>
<proteinExistence type="inferred from homology"/>
<dbReference type="GO" id="GO:0061630">
    <property type="term" value="F:ubiquitin protein ligase activity"/>
    <property type="evidence" value="ECO:0007669"/>
    <property type="project" value="UniProtKB-EC"/>
</dbReference>
<evidence type="ECO:0000256" key="3">
    <source>
        <dbReference type="ARBA" id="ARBA00022614"/>
    </source>
</evidence>
<comment type="PTM">
    <text evidence="6">Ubiquitinated in the presence of host E1 ubiquitin-activating enzyme, E2 ubiquitin-conjugating enzyme and ubiquitin.</text>
</comment>
<dbReference type="AlphaFoldDB" id="A0A0P8WYB6"/>
<evidence type="ECO:0000256" key="6">
    <source>
        <dbReference type="PROSITE-ProRule" id="PRU01398"/>
    </source>
</evidence>
<feature type="active site" description="Glycyl thioester intermediate" evidence="6">
    <location>
        <position position="305"/>
    </location>
</feature>
<keyword evidence="6" id="KW-1035">Host cytoplasm</keyword>
<keyword evidence="3" id="KW-0433">Leucine-rich repeat</keyword>
<evidence type="ECO:0000256" key="4">
    <source>
        <dbReference type="ARBA" id="ARBA00022737"/>
    </source>
</evidence>
<dbReference type="GO" id="GO:0005737">
    <property type="term" value="C:cytoplasm"/>
    <property type="evidence" value="ECO:0007669"/>
    <property type="project" value="TreeGrafter"/>
</dbReference>
<keyword evidence="6" id="KW-0808">Transferase</keyword>
<keyword evidence="6" id="KW-0964">Secreted</keyword>
<name>A0A0P8WYB6_PSEFL</name>
<keyword evidence="5" id="KW-0843">Virulence</keyword>
<reference evidence="9 10" key="1">
    <citation type="submission" date="2015-09" db="EMBL/GenBank/DDBJ databases">
        <authorList>
            <person name="Jackson K.R."/>
            <person name="Lunt B.L."/>
            <person name="Fisher J.N.B."/>
            <person name="Gardner A.V."/>
            <person name="Bailey M.E."/>
            <person name="Deus L.M."/>
            <person name="Earl A.S."/>
            <person name="Gibby P.D."/>
            <person name="Hartmann K.A."/>
            <person name="Liu J.E."/>
            <person name="Manci A.M."/>
            <person name="Nielsen D.A."/>
            <person name="Solomon M.B."/>
            <person name="Breakwell D.P."/>
            <person name="Burnett S.H."/>
            <person name="Grose J.H."/>
        </authorList>
    </citation>
    <scope>NUCLEOTIDE SEQUENCE [LARGE SCALE GENOMIC DNA]</scope>
    <source>
        <strain evidence="9 10">S613</strain>
    </source>
</reference>
<keyword evidence="4" id="KW-0677">Repeat</keyword>
<dbReference type="InterPro" id="IPR032675">
    <property type="entry name" value="LRR_dom_sf"/>
</dbReference>
<dbReference type="PROSITE" id="PS52053">
    <property type="entry name" value="NEL"/>
    <property type="match status" value="1"/>
</dbReference>
<evidence type="ECO:0000259" key="8">
    <source>
        <dbReference type="PROSITE" id="PS52053"/>
    </source>
</evidence>